<sequence length="458" mass="50878">MAMACVVGHGPTAAAGPEIVPAWWNRLDSCLRMIPRKFRPFLFLDGNARFQQGPAGGDTLAAQPQNLPATMLRETALRHSFGCSAQVDECSRPVVSWVGGKGKTGCIDYLLVPDSLRNGFKTEGSWGDFPTIHGPDHVPVVARVQWTDAALPTCSPMSIDRAAMLTPHGREEVVRIMQSAPCLPWTAHADDYLHELNSYLGTQLAASFPLHRQRPRQPSISDHTWRWIRHRRALRRQLHRIRSTQNLQRLRRCFQSWRRNRTERDHAERWSLLQARVGQMIRAATSQIRVQMRRDTAAHVRAAFAEARADGPEAVARLLRNTLRAGRSYRPLRVAPALEVDGQVVAGQTAVERTFAEYFAVAEKAQESTRAELDALPSAALGPVDADNTPSLMQLAGRFAMMKRNKAAGISKIPAEAFRAAPHTCSSASLPLATAHGCWTRSTFLVERRVEYPAAEAS</sequence>
<organism evidence="1 2">
    <name type="scientific">Symbiodinium natans</name>
    <dbReference type="NCBI Taxonomy" id="878477"/>
    <lineage>
        <taxon>Eukaryota</taxon>
        <taxon>Sar</taxon>
        <taxon>Alveolata</taxon>
        <taxon>Dinophyceae</taxon>
        <taxon>Suessiales</taxon>
        <taxon>Symbiodiniaceae</taxon>
        <taxon>Symbiodinium</taxon>
    </lineage>
</organism>
<proteinExistence type="predicted"/>
<reference evidence="1" key="1">
    <citation type="submission" date="2021-02" db="EMBL/GenBank/DDBJ databases">
        <authorList>
            <person name="Dougan E. K."/>
            <person name="Rhodes N."/>
            <person name="Thang M."/>
            <person name="Chan C."/>
        </authorList>
    </citation>
    <scope>NUCLEOTIDE SEQUENCE</scope>
</reference>
<comment type="caution">
    <text evidence="1">The sequence shown here is derived from an EMBL/GenBank/DDBJ whole genome shotgun (WGS) entry which is preliminary data.</text>
</comment>
<accession>A0A812I906</accession>
<dbReference type="AlphaFoldDB" id="A0A812I906"/>
<dbReference type="EMBL" id="CAJNDS010000190">
    <property type="protein sequence ID" value="CAE7024518.1"/>
    <property type="molecule type" value="Genomic_DNA"/>
</dbReference>
<evidence type="ECO:0000313" key="2">
    <source>
        <dbReference type="Proteomes" id="UP000604046"/>
    </source>
</evidence>
<keyword evidence="2" id="KW-1185">Reference proteome</keyword>
<protein>
    <recommendedName>
        <fullName evidence="3">Endonuclease/exonuclease/phosphatase domain-containing protein</fullName>
    </recommendedName>
</protein>
<evidence type="ECO:0000313" key="1">
    <source>
        <dbReference type="EMBL" id="CAE7024518.1"/>
    </source>
</evidence>
<dbReference type="Proteomes" id="UP000604046">
    <property type="component" value="Unassembled WGS sequence"/>
</dbReference>
<name>A0A812I906_9DINO</name>
<evidence type="ECO:0008006" key="3">
    <source>
        <dbReference type="Google" id="ProtNLM"/>
    </source>
</evidence>
<gene>
    <name evidence="1" type="ORF">SNAT2548_LOCUS3085</name>
</gene>